<protein>
    <submittedName>
        <fullName evidence="1">Uncharacterized protein</fullName>
    </submittedName>
</protein>
<gene>
    <name evidence="1" type="ORF">SAMN05443633_104408</name>
</gene>
<name>A0A1M5C5J3_9FLAO</name>
<dbReference type="AlphaFoldDB" id="A0A1M5C5J3"/>
<evidence type="ECO:0000313" key="1">
    <source>
        <dbReference type="EMBL" id="SHF49906.1"/>
    </source>
</evidence>
<proteinExistence type="predicted"/>
<dbReference type="EMBL" id="FQUT01000004">
    <property type="protein sequence ID" value="SHF49906.1"/>
    <property type="molecule type" value="Genomic_DNA"/>
</dbReference>
<organism evidence="1 2">
    <name type="scientific">Chryseobacterium arachidis</name>
    <dbReference type="NCBI Taxonomy" id="1416778"/>
    <lineage>
        <taxon>Bacteria</taxon>
        <taxon>Pseudomonadati</taxon>
        <taxon>Bacteroidota</taxon>
        <taxon>Flavobacteriia</taxon>
        <taxon>Flavobacteriales</taxon>
        <taxon>Weeksellaceae</taxon>
        <taxon>Chryseobacterium group</taxon>
        <taxon>Chryseobacterium</taxon>
    </lineage>
</organism>
<evidence type="ECO:0000313" key="2">
    <source>
        <dbReference type="Proteomes" id="UP000184518"/>
    </source>
</evidence>
<sequence length="39" mass="4478">MATFLALRTLDWIYATKNKLKETKTSSPTMFGALLQSNW</sequence>
<dbReference type="Proteomes" id="UP000184518">
    <property type="component" value="Unassembled WGS sequence"/>
</dbReference>
<reference evidence="2" key="1">
    <citation type="submission" date="2016-11" db="EMBL/GenBank/DDBJ databases">
        <authorList>
            <person name="Varghese N."/>
            <person name="Submissions S."/>
        </authorList>
    </citation>
    <scope>NUCLEOTIDE SEQUENCE [LARGE SCALE GENOMIC DNA]</scope>
    <source>
        <strain evidence="2">DSM 27619</strain>
    </source>
</reference>
<keyword evidence="2" id="KW-1185">Reference proteome</keyword>
<accession>A0A1M5C5J3</accession>